<evidence type="ECO:0000313" key="1">
    <source>
        <dbReference type="EMBL" id="KAJ9085416.1"/>
    </source>
</evidence>
<dbReference type="EMBL" id="QTSX02000764">
    <property type="protein sequence ID" value="KAJ9085416.1"/>
    <property type="molecule type" value="Genomic_DNA"/>
</dbReference>
<protein>
    <submittedName>
        <fullName evidence="1">Uncharacterized protein</fullName>
    </submittedName>
</protein>
<name>A0ACC2UFB2_9FUNG</name>
<accession>A0ACC2UFB2</accession>
<organism evidence="1 2">
    <name type="scientific">Entomophthora muscae</name>
    <dbReference type="NCBI Taxonomy" id="34485"/>
    <lineage>
        <taxon>Eukaryota</taxon>
        <taxon>Fungi</taxon>
        <taxon>Fungi incertae sedis</taxon>
        <taxon>Zoopagomycota</taxon>
        <taxon>Entomophthoromycotina</taxon>
        <taxon>Entomophthoromycetes</taxon>
        <taxon>Entomophthorales</taxon>
        <taxon>Entomophthoraceae</taxon>
        <taxon>Entomophthora</taxon>
    </lineage>
</organism>
<proteinExistence type="predicted"/>
<gene>
    <name evidence="1" type="ORF">DSO57_1014245</name>
</gene>
<comment type="caution">
    <text evidence="1">The sequence shown here is derived from an EMBL/GenBank/DDBJ whole genome shotgun (WGS) entry which is preliminary data.</text>
</comment>
<reference evidence="1" key="1">
    <citation type="submission" date="2022-04" db="EMBL/GenBank/DDBJ databases">
        <title>Genome of the entomopathogenic fungus Entomophthora muscae.</title>
        <authorList>
            <person name="Elya C."/>
            <person name="Lovett B.R."/>
            <person name="Lee E."/>
            <person name="Macias A.M."/>
            <person name="Hajek A.E."/>
            <person name="De Bivort B.L."/>
            <person name="Kasson M.T."/>
            <person name="De Fine Licht H.H."/>
            <person name="Stajich J.E."/>
        </authorList>
    </citation>
    <scope>NUCLEOTIDE SEQUENCE</scope>
    <source>
        <strain evidence="1">Berkeley</strain>
    </source>
</reference>
<keyword evidence="2" id="KW-1185">Reference proteome</keyword>
<dbReference type="Proteomes" id="UP001165960">
    <property type="component" value="Unassembled WGS sequence"/>
</dbReference>
<sequence>MSIWFEQILPYIVLVIFHLNSGQVNNQATATSRDQPTNLPQALYRPPGSPFGHVHFTKYPHNTAYSEYNLDTILIANPFTRTRETKYIGHKGKQIEVPPLLFRQVQLSVCILCPMTLPLTLQHKRPIKPPTAAKTTSTQLLRVLYITLKGLVDSMVLNSRPWSLLGQSHLSYGEHCPLAQQYPSLSSLMPLPMSSFLIPTTNLNNLIFFQVEVAGPLPMPKDPYLGVILRPEGLYAVEQI</sequence>
<evidence type="ECO:0000313" key="2">
    <source>
        <dbReference type="Proteomes" id="UP001165960"/>
    </source>
</evidence>